<gene>
    <name evidence="1" type="ORF">GCM10010121_071660</name>
</gene>
<dbReference type="Proteomes" id="UP000657574">
    <property type="component" value="Unassembled WGS sequence"/>
</dbReference>
<sequence>MVFRTGERIEDGIALKAQVEAHGLVLGVLLVQAPQDRSEPLGIRRQDRHDPYPRRR</sequence>
<dbReference type="RefSeq" id="WP_189315522.1">
    <property type="nucleotide sequence ID" value="NZ_BMQA01000038.1"/>
</dbReference>
<reference evidence="1" key="2">
    <citation type="submission" date="2020-09" db="EMBL/GenBank/DDBJ databases">
        <authorList>
            <person name="Sun Q."/>
            <person name="Ohkuma M."/>
        </authorList>
    </citation>
    <scope>NUCLEOTIDE SEQUENCE</scope>
    <source>
        <strain evidence="1">JCM 3086</strain>
    </source>
</reference>
<comment type="caution">
    <text evidence="1">The sequence shown here is derived from an EMBL/GenBank/DDBJ whole genome shotgun (WGS) entry which is preliminary data.</text>
</comment>
<organism evidence="1 2">
    <name type="scientific">Streptomyces brasiliensis</name>
    <dbReference type="NCBI Taxonomy" id="1954"/>
    <lineage>
        <taxon>Bacteria</taxon>
        <taxon>Bacillati</taxon>
        <taxon>Actinomycetota</taxon>
        <taxon>Actinomycetes</taxon>
        <taxon>Kitasatosporales</taxon>
        <taxon>Streptomycetaceae</taxon>
        <taxon>Streptomyces</taxon>
    </lineage>
</organism>
<accession>A0A917P0X7</accession>
<dbReference type="AlphaFoldDB" id="A0A917P0X7"/>
<reference evidence="1" key="1">
    <citation type="journal article" date="2014" name="Int. J. Syst. Evol. Microbiol.">
        <title>Complete genome sequence of Corynebacterium casei LMG S-19264T (=DSM 44701T), isolated from a smear-ripened cheese.</title>
        <authorList>
            <consortium name="US DOE Joint Genome Institute (JGI-PGF)"/>
            <person name="Walter F."/>
            <person name="Albersmeier A."/>
            <person name="Kalinowski J."/>
            <person name="Ruckert C."/>
        </authorList>
    </citation>
    <scope>NUCLEOTIDE SEQUENCE</scope>
    <source>
        <strain evidence="1">JCM 3086</strain>
    </source>
</reference>
<protein>
    <submittedName>
        <fullName evidence="1">Uncharacterized protein</fullName>
    </submittedName>
</protein>
<keyword evidence="2" id="KW-1185">Reference proteome</keyword>
<evidence type="ECO:0000313" key="2">
    <source>
        <dbReference type="Proteomes" id="UP000657574"/>
    </source>
</evidence>
<proteinExistence type="predicted"/>
<dbReference type="EMBL" id="BMQA01000038">
    <property type="protein sequence ID" value="GGJ50245.1"/>
    <property type="molecule type" value="Genomic_DNA"/>
</dbReference>
<evidence type="ECO:0000313" key="1">
    <source>
        <dbReference type="EMBL" id="GGJ50245.1"/>
    </source>
</evidence>
<name>A0A917P0X7_9ACTN</name>